<feature type="compositionally biased region" description="Low complexity" evidence="1">
    <location>
        <begin position="11"/>
        <end position="20"/>
    </location>
</feature>
<organism evidence="2">
    <name type="scientific">Capitella teleta</name>
    <name type="common">Polychaete worm</name>
    <dbReference type="NCBI Taxonomy" id="283909"/>
    <lineage>
        <taxon>Eukaryota</taxon>
        <taxon>Metazoa</taxon>
        <taxon>Spiralia</taxon>
        <taxon>Lophotrochozoa</taxon>
        <taxon>Annelida</taxon>
        <taxon>Polychaeta</taxon>
        <taxon>Sedentaria</taxon>
        <taxon>Scolecida</taxon>
        <taxon>Capitellidae</taxon>
        <taxon>Capitella</taxon>
    </lineage>
</organism>
<sequence>MKKAKLQERPSSGSSSSSRSGSERTNGTRKAAAADKGSKPLTKALSKSHDNLASQLRRKAAQANLANVKDLGRVGSPATNKFKTPKNPSTPIRKTQSTPSIDNTLTPIKRTQSEQNISNSTPKRPQTAEAKTSAVKRASSSHNVSSPKAMSRQARASTQVSAMAYNAELLASFEKEKKALERRISELIQTGEERKTEIEKLKFRVKNLQELTPDGDIAAELNSLRGENGALKNKLCELGVRLDPYTDSE</sequence>
<dbReference type="EMBL" id="KB310844">
    <property type="protein sequence ID" value="ELT90585.1"/>
    <property type="molecule type" value="Genomic_DNA"/>
</dbReference>
<evidence type="ECO:0008006" key="5">
    <source>
        <dbReference type="Google" id="ProtNLM"/>
    </source>
</evidence>
<feature type="region of interest" description="Disordered" evidence="1">
    <location>
        <begin position="1"/>
        <end position="158"/>
    </location>
</feature>
<gene>
    <name evidence="2" type="ORF">CAPTEDRAFT_105009</name>
</gene>
<dbReference type="AlphaFoldDB" id="R7THJ6"/>
<name>R7THJ6_CAPTE</name>
<dbReference type="EMBL" id="AMQN01014277">
    <property type="status" value="NOT_ANNOTATED_CDS"/>
    <property type="molecule type" value="Genomic_DNA"/>
</dbReference>
<protein>
    <recommendedName>
        <fullName evidence="5">cGMP-dependent protein kinase interacting domain-containing protein</fullName>
    </recommendedName>
</protein>
<evidence type="ECO:0000313" key="4">
    <source>
        <dbReference type="Proteomes" id="UP000014760"/>
    </source>
</evidence>
<feature type="non-terminal residue" evidence="2">
    <location>
        <position position="249"/>
    </location>
</feature>
<dbReference type="HOGENOM" id="CLU_1118054_0_0_1"/>
<proteinExistence type="predicted"/>
<reference evidence="4" key="1">
    <citation type="submission" date="2012-12" db="EMBL/GenBank/DDBJ databases">
        <authorList>
            <person name="Hellsten U."/>
            <person name="Grimwood J."/>
            <person name="Chapman J.A."/>
            <person name="Shapiro H."/>
            <person name="Aerts A."/>
            <person name="Otillar R.P."/>
            <person name="Terry A.Y."/>
            <person name="Boore J.L."/>
            <person name="Simakov O."/>
            <person name="Marletaz F."/>
            <person name="Cho S.-J."/>
            <person name="Edsinger-Gonzales E."/>
            <person name="Havlak P."/>
            <person name="Kuo D.-H."/>
            <person name="Larsson T."/>
            <person name="Lv J."/>
            <person name="Arendt D."/>
            <person name="Savage R."/>
            <person name="Osoegawa K."/>
            <person name="de Jong P."/>
            <person name="Lindberg D.R."/>
            <person name="Seaver E.C."/>
            <person name="Weisblat D.A."/>
            <person name="Putnam N.H."/>
            <person name="Grigoriev I.V."/>
            <person name="Rokhsar D.S."/>
        </authorList>
    </citation>
    <scope>NUCLEOTIDE SEQUENCE</scope>
    <source>
        <strain evidence="4">I ESC-2004</strain>
    </source>
</reference>
<feature type="compositionally biased region" description="Polar residues" evidence="1">
    <location>
        <begin position="138"/>
        <end position="158"/>
    </location>
</feature>
<reference evidence="2 4" key="2">
    <citation type="journal article" date="2013" name="Nature">
        <title>Insights into bilaterian evolution from three spiralian genomes.</title>
        <authorList>
            <person name="Simakov O."/>
            <person name="Marletaz F."/>
            <person name="Cho S.J."/>
            <person name="Edsinger-Gonzales E."/>
            <person name="Havlak P."/>
            <person name="Hellsten U."/>
            <person name="Kuo D.H."/>
            <person name="Larsson T."/>
            <person name="Lv J."/>
            <person name="Arendt D."/>
            <person name="Savage R."/>
            <person name="Osoegawa K."/>
            <person name="de Jong P."/>
            <person name="Grimwood J."/>
            <person name="Chapman J.A."/>
            <person name="Shapiro H."/>
            <person name="Aerts A."/>
            <person name="Otillar R.P."/>
            <person name="Terry A.Y."/>
            <person name="Boore J.L."/>
            <person name="Grigoriev I.V."/>
            <person name="Lindberg D.R."/>
            <person name="Seaver E.C."/>
            <person name="Weisblat D.A."/>
            <person name="Putnam N.H."/>
            <person name="Rokhsar D.S."/>
        </authorList>
    </citation>
    <scope>NUCLEOTIDE SEQUENCE</scope>
    <source>
        <strain evidence="2 4">I ESC-2004</strain>
    </source>
</reference>
<dbReference type="EnsemblMetazoa" id="CapteT105009">
    <property type="protein sequence ID" value="CapteP105009"/>
    <property type="gene ID" value="CapteG105009"/>
</dbReference>
<reference evidence="3" key="3">
    <citation type="submission" date="2015-06" db="UniProtKB">
        <authorList>
            <consortium name="EnsemblMetazoa"/>
        </authorList>
    </citation>
    <scope>IDENTIFICATION</scope>
</reference>
<accession>R7THJ6</accession>
<dbReference type="Proteomes" id="UP000014760">
    <property type="component" value="Unassembled WGS sequence"/>
</dbReference>
<keyword evidence="4" id="KW-1185">Reference proteome</keyword>
<feature type="compositionally biased region" description="Polar residues" evidence="1">
    <location>
        <begin position="77"/>
        <end position="124"/>
    </location>
</feature>
<evidence type="ECO:0000313" key="3">
    <source>
        <dbReference type="EnsemblMetazoa" id="CapteP105009"/>
    </source>
</evidence>
<evidence type="ECO:0000313" key="2">
    <source>
        <dbReference type="EMBL" id="ELT90585.1"/>
    </source>
</evidence>
<dbReference type="OrthoDB" id="6158657at2759"/>
<evidence type="ECO:0000256" key="1">
    <source>
        <dbReference type="SAM" id="MobiDB-lite"/>
    </source>
</evidence>